<reference evidence="13 14" key="1">
    <citation type="submission" date="2022-05" db="EMBL/GenBank/DDBJ databases">
        <title>Sporolactobacillus sp nov CPB3-1, isolated from tree bark (Mangifera indica L.).</title>
        <authorList>
            <person name="Phuengjayaem S."/>
            <person name="Tanasupawat S."/>
        </authorList>
    </citation>
    <scope>NUCLEOTIDE SEQUENCE [LARGE SCALE GENOMIC DNA]</scope>
    <source>
        <strain evidence="13 14">CPB3-1</strain>
    </source>
</reference>
<feature type="domain" description="Glycosyl transferase family 51" evidence="12">
    <location>
        <begin position="93"/>
        <end position="266"/>
    </location>
</feature>
<feature type="region of interest" description="Disordered" evidence="9">
    <location>
        <begin position="695"/>
        <end position="774"/>
    </location>
</feature>
<sequence>MVEYHTRMERRRAAETEKQKGNQHAPIKKKKKSGGKKHWMKRILIILLLTFLFMILAGTIFVLAVIRDAPKLNENALHNEVSSVIYDQNEKKATTVDSGQHRQYVSIDSIPLTVQDAYLSTEDVRFYKHIGIDPIRIMGAGVAQFTKGYKSEGASTITQQVVRNAMLTQNKTFTRKIQEMYLAIQLEKKYTKKQILEMYLNQIYLGGGPTYGVAAASERYFGKNVKDVTLDQAAMLAAMTRNPGYYDPIKHPKQAKERRDLVLDLMVKNKAISAAEAAKAKAVPMKQMTKGHHSVPVSNRKYGAFLDYVRYELVKVKKVITEQEFDSGGLKIYTTLDPEIQQQTQDVLNNEKLYPNVQKNFQAAVSVLDTQTGAIRALGGGRNYKYLNTNWSYDAQRNVGSTAKPIIDYGPAIEYLKWPTDYEVNDSKEIKYSWGKEINDWDGKTLGKMTIRKALYLSRNIPALQTFQKIEDQLGGTKSIRTFAEKLGFTDKVLKNLGESYSIGGGGFASNPLQMAGAYAAYGNNGIYNQPYSVIKIVRPDGEVIQLDHARHVAMHDYTAYMITDMLKDVMTRGTGVSANIAGANLAGKTGTQNVPTDYADQFNINAYGRSKGSLDAWFVGYNTRLTAAVWTGYDANKKKIGDKSYGSYLGPNEQSYAKAIFKDIMSGFMPGASDFRRPNSVTVLSGGELAVKNSNVSNHFKQEQKSDSSSSSSAPPESSNSESSSSNPASSSSSAPPESTSSSSSSSTLPASSNPVSSSTSAPPANTGEEPNP</sequence>
<evidence type="ECO:0000256" key="5">
    <source>
        <dbReference type="ARBA" id="ARBA00022801"/>
    </source>
</evidence>
<name>A0ABT0MD61_9BACL</name>
<dbReference type="InterPro" id="IPR050396">
    <property type="entry name" value="Glycosyltr_51/Transpeptidase"/>
</dbReference>
<protein>
    <submittedName>
        <fullName evidence="13">PBP1A family penicillin-binding protein</fullName>
    </submittedName>
</protein>
<dbReference type="InterPro" id="IPR036950">
    <property type="entry name" value="PBP_transglycosylase"/>
</dbReference>
<dbReference type="Gene3D" id="3.40.710.10">
    <property type="entry name" value="DD-peptidase/beta-lactamase superfamily"/>
    <property type="match status" value="1"/>
</dbReference>
<dbReference type="InterPro" id="IPR012338">
    <property type="entry name" value="Beta-lactam/transpept-like"/>
</dbReference>
<keyword evidence="10" id="KW-0812">Transmembrane</keyword>
<evidence type="ECO:0000256" key="6">
    <source>
        <dbReference type="ARBA" id="ARBA00023268"/>
    </source>
</evidence>
<evidence type="ECO:0000259" key="11">
    <source>
        <dbReference type="Pfam" id="PF00905"/>
    </source>
</evidence>
<dbReference type="Gene3D" id="1.10.3810.10">
    <property type="entry name" value="Biosynthetic peptidoglycan transglycosylase-like"/>
    <property type="match status" value="1"/>
</dbReference>
<evidence type="ECO:0000313" key="14">
    <source>
        <dbReference type="Proteomes" id="UP001203004"/>
    </source>
</evidence>
<dbReference type="SUPFAM" id="SSF56601">
    <property type="entry name" value="beta-lactamase/transpeptidase-like"/>
    <property type="match status" value="1"/>
</dbReference>
<proteinExistence type="predicted"/>
<evidence type="ECO:0000313" key="13">
    <source>
        <dbReference type="EMBL" id="MCL1632603.1"/>
    </source>
</evidence>
<evidence type="ECO:0000256" key="3">
    <source>
        <dbReference type="ARBA" id="ARBA00022676"/>
    </source>
</evidence>
<dbReference type="RefSeq" id="WP_249102481.1">
    <property type="nucleotide sequence ID" value="NZ_JAMAST010000018.1"/>
</dbReference>
<keyword evidence="5" id="KW-0378">Hydrolase</keyword>
<evidence type="ECO:0000256" key="4">
    <source>
        <dbReference type="ARBA" id="ARBA00022679"/>
    </source>
</evidence>
<evidence type="ECO:0000256" key="8">
    <source>
        <dbReference type="ARBA" id="ARBA00049902"/>
    </source>
</evidence>
<comment type="catalytic activity">
    <reaction evidence="8">
        <text>[GlcNAc-(1-&gt;4)-Mur2Ac(oyl-L-Ala-gamma-D-Glu-L-Lys-D-Ala-D-Ala)](n)-di-trans,octa-cis-undecaprenyl diphosphate + beta-D-GlcNAc-(1-&gt;4)-Mur2Ac(oyl-L-Ala-gamma-D-Glu-L-Lys-D-Ala-D-Ala)-di-trans,octa-cis-undecaprenyl diphosphate = [GlcNAc-(1-&gt;4)-Mur2Ac(oyl-L-Ala-gamma-D-Glu-L-Lys-D-Ala-D-Ala)](n+1)-di-trans,octa-cis-undecaprenyl diphosphate + di-trans,octa-cis-undecaprenyl diphosphate + H(+)</text>
        <dbReference type="Rhea" id="RHEA:23708"/>
        <dbReference type="Rhea" id="RHEA-COMP:9602"/>
        <dbReference type="Rhea" id="RHEA-COMP:9603"/>
        <dbReference type="ChEBI" id="CHEBI:15378"/>
        <dbReference type="ChEBI" id="CHEBI:58405"/>
        <dbReference type="ChEBI" id="CHEBI:60033"/>
        <dbReference type="ChEBI" id="CHEBI:78435"/>
        <dbReference type="EC" id="2.4.99.28"/>
    </reaction>
</comment>
<comment type="catalytic activity">
    <reaction evidence="7">
        <text>Preferential cleavage: (Ac)2-L-Lys-D-Ala-|-D-Ala. Also transpeptidation of peptidyl-alanyl moieties that are N-acyl substituents of D-alanine.</text>
        <dbReference type="EC" id="3.4.16.4"/>
    </reaction>
</comment>
<feature type="compositionally biased region" description="Basic and acidic residues" evidence="9">
    <location>
        <begin position="1"/>
        <end position="20"/>
    </location>
</feature>
<keyword evidence="14" id="KW-1185">Reference proteome</keyword>
<evidence type="ECO:0000259" key="12">
    <source>
        <dbReference type="Pfam" id="PF00912"/>
    </source>
</evidence>
<dbReference type="EMBL" id="JAMAST010000018">
    <property type="protein sequence ID" value="MCL1632603.1"/>
    <property type="molecule type" value="Genomic_DNA"/>
</dbReference>
<dbReference type="NCBIfam" id="TIGR02074">
    <property type="entry name" value="PBP_1a_fam"/>
    <property type="match status" value="1"/>
</dbReference>
<dbReference type="SUPFAM" id="SSF53955">
    <property type="entry name" value="Lysozyme-like"/>
    <property type="match status" value="1"/>
</dbReference>
<keyword evidence="3" id="KW-0328">Glycosyltransferase</keyword>
<dbReference type="InterPro" id="IPR023346">
    <property type="entry name" value="Lysozyme-like_dom_sf"/>
</dbReference>
<gene>
    <name evidence="13" type="ORF">M3N64_11810</name>
</gene>
<keyword evidence="10" id="KW-1133">Transmembrane helix</keyword>
<keyword evidence="6" id="KW-0511">Multifunctional enzyme</keyword>
<accession>A0ABT0MD61</accession>
<dbReference type="Pfam" id="PF00912">
    <property type="entry name" value="Transgly"/>
    <property type="match status" value="1"/>
</dbReference>
<dbReference type="Pfam" id="PF00905">
    <property type="entry name" value="Transpeptidase"/>
    <property type="match status" value="1"/>
</dbReference>
<dbReference type="PANTHER" id="PTHR32282">
    <property type="entry name" value="BINDING PROTEIN TRANSPEPTIDASE, PUTATIVE-RELATED"/>
    <property type="match status" value="1"/>
</dbReference>
<dbReference type="InterPro" id="IPR001460">
    <property type="entry name" value="PCN-bd_Tpept"/>
</dbReference>
<evidence type="ECO:0000256" key="7">
    <source>
        <dbReference type="ARBA" id="ARBA00034000"/>
    </source>
</evidence>
<comment type="caution">
    <text evidence="13">The sequence shown here is derived from an EMBL/GenBank/DDBJ whole genome shotgun (WGS) entry which is preliminary data.</text>
</comment>
<keyword evidence="10" id="KW-0472">Membrane</keyword>
<evidence type="ECO:0000256" key="9">
    <source>
        <dbReference type="SAM" id="MobiDB-lite"/>
    </source>
</evidence>
<keyword evidence="2" id="KW-0645">Protease</keyword>
<dbReference type="Proteomes" id="UP001203004">
    <property type="component" value="Unassembled WGS sequence"/>
</dbReference>
<feature type="domain" description="Penicillin-binding protein transpeptidase" evidence="11">
    <location>
        <begin position="364"/>
        <end position="666"/>
    </location>
</feature>
<feature type="region of interest" description="Disordered" evidence="9">
    <location>
        <begin position="1"/>
        <end position="34"/>
    </location>
</feature>
<organism evidence="13 14">
    <name type="scientific">Sporolactobacillus mangiferae</name>
    <dbReference type="NCBI Taxonomy" id="2940498"/>
    <lineage>
        <taxon>Bacteria</taxon>
        <taxon>Bacillati</taxon>
        <taxon>Bacillota</taxon>
        <taxon>Bacilli</taxon>
        <taxon>Bacillales</taxon>
        <taxon>Sporolactobacillaceae</taxon>
        <taxon>Sporolactobacillus</taxon>
    </lineage>
</organism>
<keyword evidence="4" id="KW-0808">Transferase</keyword>
<feature type="compositionally biased region" description="Low complexity" evidence="9">
    <location>
        <begin position="709"/>
        <end position="766"/>
    </location>
</feature>
<evidence type="ECO:0000256" key="10">
    <source>
        <dbReference type="SAM" id="Phobius"/>
    </source>
</evidence>
<dbReference type="InterPro" id="IPR001264">
    <property type="entry name" value="Glyco_trans_51"/>
</dbReference>
<feature type="transmembrane region" description="Helical" evidence="10">
    <location>
        <begin position="43"/>
        <end position="66"/>
    </location>
</feature>
<dbReference type="PANTHER" id="PTHR32282:SF29">
    <property type="entry name" value="PENICILLIN-BINDING PROTEIN 1A"/>
    <property type="match status" value="1"/>
</dbReference>
<evidence type="ECO:0000256" key="1">
    <source>
        <dbReference type="ARBA" id="ARBA00022645"/>
    </source>
</evidence>
<evidence type="ECO:0000256" key="2">
    <source>
        <dbReference type="ARBA" id="ARBA00022670"/>
    </source>
</evidence>
<keyword evidence="1" id="KW-0121">Carboxypeptidase</keyword>